<evidence type="ECO:0000256" key="8">
    <source>
        <dbReference type="ARBA" id="ARBA00022806"/>
    </source>
</evidence>
<keyword evidence="4" id="KW-0677">Repeat</keyword>
<dbReference type="Pfam" id="PF13086">
    <property type="entry name" value="AAA_11"/>
    <property type="match status" value="1"/>
</dbReference>
<dbReference type="InterPro" id="IPR045055">
    <property type="entry name" value="DNA2/NAM7-like"/>
</dbReference>
<dbReference type="InterPro" id="IPR041679">
    <property type="entry name" value="DNA2/NAM7-like_C"/>
</dbReference>
<dbReference type="CDD" id="cd06008">
    <property type="entry name" value="NF-X1-zinc-finger"/>
    <property type="match status" value="1"/>
</dbReference>
<dbReference type="GO" id="GO:0002376">
    <property type="term" value="P:immune system process"/>
    <property type="evidence" value="ECO:0007669"/>
    <property type="project" value="UniProtKB-KW"/>
</dbReference>
<protein>
    <recommendedName>
        <fullName evidence="14">RZ-type domain-containing protein</fullName>
    </recommendedName>
</protein>
<keyword evidence="2" id="KW-0963">Cytoplasm</keyword>
<organism evidence="15">
    <name type="scientific">Amphimedon queenslandica</name>
    <name type="common">Sponge</name>
    <dbReference type="NCBI Taxonomy" id="400682"/>
    <lineage>
        <taxon>Eukaryota</taxon>
        <taxon>Metazoa</taxon>
        <taxon>Porifera</taxon>
        <taxon>Demospongiae</taxon>
        <taxon>Heteroscleromorpha</taxon>
        <taxon>Haplosclerida</taxon>
        <taxon>Niphatidae</taxon>
        <taxon>Amphimedon</taxon>
    </lineage>
</organism>
<dbReference type="GO" id="GO:0031380">
    <property type="term" value="C:nuclear RNA-directed RNA polymerase complex"/>
    <property type="evidence" value="ECO:0007669"/>
    <property type="project" value="TreeGrafter"/>
</dbReference>
<gene>
    <name evidence="15" type="primary">100635978</name>
</gene>
<dbReference type="Pfam" id="PF25396">
    <property type="entry name" value="ZNFX1"/>
    <property type="match status" value="1"/>
</dbReference>
<evidence type="ECO:0000256" key="4">
    <source>
        <dbReference type="ARBA" id="ARBA00022737"/>
    </source>
</evidence>
<evidence type="ECO:0000313" key="16">
    <source>
        <dbReference type="Proteomes" id="UP000007879"/>
    </source>
</evidence>
<reference evidence="15" key="2">
    <citation type="submission" date="2017-05" db="UniProtKB">
        <authorList>
            <consortium name="EnsemblMetazoa"/>
        </authorList>
    </citation>
    <scope>IDENTIFICATION</scope>
</reference>
<dbReference type="PROSITE" id="PS51981">
    <property type="entry name" value="ZF_RZ"/>
    <property type="match status" value="1"/>
</dbReference>
<feature type="domain" description="RZ-type" evidence="14">
    <location>
        <begin position="1850"/>
        <end position="1921"/>
    </location>
</feature>
<evidence type="ECO:0000256" key="12">
    <source>
        <dbReference type="SAM" id="Coils"/>
    </source>
</evidence>
<evidence type="ECO:0000256" key="2">
    <source>
        <dbReference type="ARBA" id="ARBA00022490"/>
    </source>
</evidence>
<evidence type="ECO:0000256" key="13">
    <source>
        <dbReference type="SAM" id="MobiDB-lite"/>
    </source>
</evidence>
<keyword evidence="6" id="KW-0863">Zinc-finger</keyword>
<evidence type="ECO:0000256" key="9">
    <source>
        <dbReference type="ARBA" id="ARBA00022833"/>
    </source>
</evidence>
<feature type="compositionally biased region" description="Basic and acidic residues" evidence="13">
    <location>
        <begin position="71"/>
        <end position="80"/>
    </location>
</feature>
<evidence type="ECO:0000256" key="7">
    <source>
        <dbReference type="ARBA" id="ARBA00022801"/>
    </source>
</evidence>
<dbReference type="KEGG" id="aqu:100635978"/>
<keyword evidence="11" id="KW-0391">Immunity</keyword>
<dbReference type="InterPro" id="IPR041677">
    <property type="entry name" value="DNA2/NAM7_AAA_11"/>
</dbReference>
<dbReference type="Pfam" id="PF13087">
    <property type="entry name" value="AAA_12"/>
    <property type="match status" value="1"/>
</dbReference>
<name>A0A1X7VJV7_AMPQE</name>
<keyword evidence="10" id="KW-0067">ATP-binding</keyword>
<dbReference type="eggNOG" id="KOG1807">
    <property type="taxonomic scope" value="Eukaryota"/>
</dbReference>
<feature type="coiled-coil region" evidence="12">
    <location>
        <begin position="976"/>
        <end position="1003"/>
    </location>
</feature>
<accession>A0A1X7VJV7</accession>
<evidence type="ECO:0000256" key="6">
    <source>
        <dbReference type="ARBA" id="ARBA00022771"/>
    </source>
</evidence>
<keyword evidence="16" id="KW-1185">Reference proteome</keyword>
<dbReference type="InterPro" id="IPR047187">
    <property type="entry name" value="SF1_C_Upf1"/>
</dbReference>
<evidence type="ECO:0000256" key="10">
    <source>
        <dbReference type="ARBA" id="ARBA00022840"/>
    </source>
</evidence>
<dbReference type="InterPro" id="IPR046439">
    <property type="entry name" value="ZF_RZ_dom"/>
</dbReference>
<dbReference type="GO" id="GO:0005524">
    <property type="term" value="F:ATP binding"/>
    <property type="evidence" value="ECO:0007669"/>
    <property type="project" value="UniProtKB-KW"/>
</dbReference>
<dbReference type="Pfam" id="PF20173">
    <property type="entry name" value="ZnF_RZ-type"/>
    <property type="match status" value="1"/>
</dbReference>
<proteinExistence type="predicted"/>
<dbReference type="InterPro" id="IPR057373">
    <property type="entry name" value="ZNFX1"/>
</dbReference>
<keyword evidence="3" id="KW-0479">Metal-binding</keyword>
<feature type="compositionally biased region" description="Polar residues" evidence="13">
    <location>
        <begin position="116"/>
        <end position="129"/>
    </location>
</feature>
<dbReference type="EnsemblMetazoa" id="Aqu2.1.40317_001">
    <property type="protein sequence ID" value="Aqu2.1.40317_001"/>
    <property type="gene ID" value="Aqu2.1.40317"/>
</dbReference>
<evidence type="ECO:0000259" key="14">
    <source>
        <dbReference type="PROSITE" id="PS51981"/>
    </source>
</evidence>
<dbReference type="FunFam" id="3.40.50.300:FF:000326">
    <property type="entry name" value="P-loop containing nucleoside triphosphate hydrolase"/>
    <property type="match status" value="1"/>
</dbReference>
<dbReference type="GO" id="GO:0016787">
    <property type="term" value="F:hydrolase activity"/>
    <property type="evidence" value="ECO:0007669"/>
    <property type="project" value="UniProtKB-KW"/>
</dbReference>
<sequence>MSNKKPSQLKRPPSFPGTHGSTKQRKISPENEEEKDLRVLLDRRKELDLRESLTRPMTRQGARQLPGGEIRGYDKSHETVTNDASLCTPGPRSTSNRPGRKRKRAPFNPYSEESEFITTKRQQLDAGSSPQYYEKTTALSSSTPQFSSIKTSSNSLKDRHLSSVPSWCDTMAKYLKLSAKDVVSRESVLNDIHDCFVDLIHDINVNGIHNKEGLVLKAIKMLALICQNLTCNDMIARDHTEGALSYKFMIFDDIFLPFWATLGSFTRSLPYCEVIFKFDFISSLQQVLMALLYSNAFPIHKVVQFLPLDDLHGALKQLCDSSSHDFKILYEQSLQLLNKRDNLRSSLIMSNAHGDTFTLLPSRSDLMSKSIQVKNKPQFSSDLEYLETHFELLRQDFIRPLCDVLRNLQENSEEYYEDNNGYSSAITYQNVRFNNKDICGGDLVYKISFYLPKGRKVNWDHSKRFTFGSLLCLSNDDFHTLLFATVANRDANELKRGIIAVKVLDASVERISNRSKYKMIESPAYFEAYFSVVKQLHAMKSNPENNLPDLARKYLVKGETVVQMPLYAQIHEEANEGHYILNLKGVLCHCSTIGECPHGYDSIIVSETEFTVKEAVEEFQDEISDSEDEGTLANAVILKNSSLISSSDSSDNEMEESLIPVVDFQNSQPSMPSFSEKLDESQVAALRLALSSEVALIQGPPGTGKTYIGVQFVKAMLQNRLKWNSEKSVPILVMCQTNHALDQFLEEILDLGISKNLVRIGGRSKSERIRNMKLNIKDKKRQIRFDRKSIMSTRRSQRPESMIFPSLFFRKEDLTLMKCKYDALEELCYKGLPYNELNKMLYYSFLHPRQLYSCTSDCVIHNYFIFEGIESVEDVLQWLNIEVKTPENPKNSQSFFRDYYADSEEDERRIDAEEDRDAELEGVEVLNAAKSQGDLVNFLKKLQRSDPYESRIKHIQGKLRLDQKRELLKFCLTKQCKCLKHKLHELEKKKEIYEDEDDAITLQALKEADIVGVTTTGASMNIKVLQKVRSKIVVVEEAAEVMEGYIVAALTKHVQHLVLIGDHKQLRPKANDFTIGRKHGLEISLFERLIKNGLSSVQLKYQHRMRPEIAKLVCPHIYQELFDHQKVLNYKSVKGMKTNMFFVNHTFPEKPMEGLMSPANSHEADFVVRLAKYLLFQGYKPDQLTILTPYTGQVACIKECIKSFAFESSPRIVPIDNFQGEENDIIILSLVRSVKSGFMKEENRICVALSRAKKGLYVIGNFELFMKESQTWKKIINSLDNNFFGLSLPLQCHLHKTITDVKLPVDFDKVKDGGCLELCCYRMVCGHVCPRRCHPDDLEHKQPCLKPCSRTICSFDHPCPRLCSEKCPPCKESVWKTIPSCNHQQLVPCHCSPDIFTCQEECIKMLECGHRCKRRCGEKCTNYQCPELVMKMLPCGHEAQTECFHEPEDYMRQCKIPCHVELACGHLCQGKCGSCNQGRLHIPCKEKCTRILLCGHQCSSRNCASDCPPCQLKCPSSCIHGPCGHKCDSRCIPCAEPCEWQCPHHKCTKRCGDICDRPRCDEPCQLKLQCGHPCLGLCCEPCPPLCRVCDPKNEAFSILFGEESEPESRFIVLTECPHIFEVSGFDIYMDKNDEAVKWKRCPHCNTNITKSLRYGNVIKKIKTDMNTIKMKEFQILNCFNRGKMKRDILEWNDKIQYRKIRHIDDLPDVTLQSLHTLLSSATECAELKEMFHTGSDCSDIICISKQIIRLHSFLRSHHVKNLQCLPQQVISDIQCEIRRFHFLRKFYEVHIKPKSSLVHYKWMTYMYKKQIEELSLTSYKPNLKMTEEIYKENCESLSRFCRENNLDAPTPEEIRQIVAAIGGRKGAWYKCPNGHYYHIGECGGAMQVGKCIECDAQVGGSHHRLLDDNQHAGEIDDSRFAAWGQEANLNNYDLNDVL</sequence>
<dbReference type="GO" id="GO:0031048">
    <property type="term" value="P:regulatory ncRNA-mediated heterochromatin formation"/>
    <property type="evidence" value="ECO:0007669"/>
    <property type="project" value="TreeGrafter"/>
</dbReference>
<feature type="compositionally biased region" description="Basic and acidic residues" evidence="13">
    <location>
        <begin position="35"/>
        <end position="53"/>
    </location>
</feature>
<dbReference type="EnsemblMetazoa" id="XM_011411716.2">
    <property type="protein sequence ID" value="XP_011410018.1"/>
    <property type="gene ID" value="LOC100635978"/>
</dbReference>
<feature type="region of interest" description="Disordered" evidence="13">
    <location>
        <begin position="1"/>
        <end position="129"/>
    </location>
</feature>
<keyword evidence="9" id="KW-0862">Zinc</keyword>
<dbReference type="Proteomes" id="UP000007879">
    <property type="component" value="Unassembled WGS sequence"/>
</dbReference>
<dbReference type="CDD" id="cd18808">
    <property type="entry name" value="SF1_C_Upf1"/>
    <property type="match status" value="1"/>
</dbReference>
<dbReference type="GO" id="GO:0004386">
    <property type="term" value="F:helicase activity"/>
    <property type="evidence" value="ECO:0007669"/>
    <property type="project" value="UniProtKB-KW"/>
</dbReference>
<keyword evidence="5" id="KW-0547">Nucleotide-binding</keyword>
<evidence type="ECO:0000256" key="5">
    <source>
        <dbReference type="ARBA" id="ARBA00022741"/>
    </source>
</evidence>
<keyword evidence="8" id="KW-0347">Helicase</keyword>
<dbReference type="GO" id="GO:0005694">
    <property type="term" value="C:chromosome"/>
    <property type="evidence" value="ECO:0007669"/>
    <property type="project" value="UniProtKB-ARBA"/>
</dbReference>
<keyword evidence="7" id="KW-0378">Hydrolase</keyword>
<dbReference type="OrthoDB" id="2423195at2759"/>
<dbReference type="PANTHER" id="PTHR10887:SF341">
    <property type="entry name" value="NFX1-TYPE ZINC FINGER-CONTAINING PROTEIN 1"/>
    <property type="match status" value="1"/>
</dbReference>
<evidence type="ECO:0000256" key="11">
    <source>
        <dbReference type="ARBA" id="ARBA00022859"/>
    </source>
</evidence>
<evidence type="ECO:0000313" key="15">
    <source>
        <dbReference type="EnsemblMetazoa" id="Aqu2.1.40317_001"/>
    </source>
</evidence>
<dbReference type="PANTHER" id="PTHR10887">
    <property type="entry name" value="DNA2/NAM7 HELICASE FAMILY"/>
    <property type="match status" value="1"/>
</dbReference>
<reference evidence="16" key="1">
    <citation type="journal article" date="2010" name="Nature">
        <title>The Amphimedon queenslandica genome and the evolution of animal complexity.</title>
        <authorList>
            <person name="Srivastava M."/>
            <person name="Simakov O."/>
            <person name="Chapman J."/>
            <person name="Fahey B."/>
            <person name="Gauthier M.E."/>
            <person name="Mitros T."/>
            <person name="Richards G.S."/>
            <person name="Conaco C."/>
            <person name="Dacre M."/>
            <person name="Hellsten U."/>
            <person name="Larroux C."/>
            <person name="Putnam N.H."/>
            <person name="Stanke M."/>
            <person name="Adamska M."/>
            <person name="Darling A."/>
            <person name="Degnan S.M."/>
            <person name="Oakley T.H."/>
            <person name="Plachetzki D.C."/>
            <person name="Zhai Y."/>
            <person name="Adamski M."/>
            <person name="Calcino A."/>
            <person name="Cummins S.F."/>
            <person name="Goodstein D.M."/>
            <person name="Harris C."/>
            <person name="Jackson D.J."/>
            <person name="Leys S.P."/>
            <person name="Shu S."/>
            <person name="Woodcroft B.J."/>
            <person name="Vervoort M."/>
            <person name="Kosik K.S."/>
            <person name="Manning G."/>
            <person name="Degnan B.M."/>
            <person name="Rokhsar D.S."/>
        </authorList>
    </citation>
    <scope>NUCLEOTIDE SEQUENCE [LARGE SCALE GENOMIC DNA]</scope>
</reference>
<dbReference type="SMART" id="SM00438">
    <property type="entry name" value="ZnF_NFX"/>
    <property type="match status" value="5"/>
</dbReference>
<keyword evidence="12" id="KW-0175">Coiled coil</keyword>
<evidence type="ECO:0000256" key="3">
    <source>
        <dbReference type="ARBA" id="ARBA00022723"/>
    </source>
</evidence>
<dbReference type="InterPro" id="IPR027417">
    <property type="entry name" value="P-loop_NTPase"/>
</dbReference>
<dbReference type="InterPro" id="IPR000967">
    <property type="entry name" value="Znf_NFX1"/>
</dbReference>
<evidence type="ECO:0000256" key="1">
    <source>
        <dbReference type="ARBA" id="ARBA00004496"/>
    </source>
</evidence>
<dbReference type="SUPFAM" id="SSF52540">
    <property type="entry name" value="P-loop containing nucleoside triphosphate hydrolases"/>
    <property type="match status" value="1"/>
</dbReference>
<dbReference type="GO" id="GO:0008270">
    <property type="term" value="F:zinc ion binding"/>
    <property type="evidence" value="ECO:0007669"/>
    <property type="project" value="UniProtKB-KW"/>
</dbReference>
<dbReference type="InParanoid" id="A0A1X7VJV7"/>
<dbReference type="GO" id="GO:0005737">
    <property type="term" value="C:cytoplasm"/>
    <property type="evidence" value="ECO:0007669"/>
    <property type="project" value="UniProtKB-SubCell"/>
</dbReference>
<dbReference type="Gene3D" id="3.40.50.300">
    <property type="entry name" value="P-loop containing nucleotide triphosphate hydrolases"/>
    <property type="match status" value="3"/>
</dbReference>
<feature type="compositionally biased region" description="Polar residues" evidence="13">
    <location>
        <begin position="81"/>
        <end position="97"/>
    </location>
</feature>
<comment type="subcellular location">
    <subcellularLocation>
        <location evidence="1">Cytoplasm</location>
    </subcellularLocation>
</comment>